<dbReference type="EMBL" id="JABSTV010001255">
    <property type="protein sequence ID" value="KAH7934800.1"/>
    <property type="molecule type" value="Genomic_DNA"/>
</dbReference>
<feature type="region of interest" description="Disordered" evidence="1">
    <location>
        <begin position="66"/>
        <end position="139"/>
    </location>
</feature>
<protein>
    <submittedName>
        <fullName evidence="2">Uncharacterized protein</fullName>
    </submittedName>
</protein>
<gene>
    <name evidence="2" type="ORF">HPB52_000497</name>
</gene>
<evidence type="ECO:0000313" key="3">
    <source>
        <dbReference type="Proteomes" id="UP000821837"/>
    </source>
</evidence>
<dbReference type="Proteomes" id="UP000821837">
    <property type="component" value="Unassembled WGS sequence"/>
</dbReference>
<evidence type="ECO:0000313" key="2">
    <source>
        <dbReference type="EMBL" id="KAH7934800.1"/>
    </source>
</evidence>
<organism evidence="2 3">
    <name type="scientific">Rhipicephalus sanguineus</name>
    <name type="common">Brown dog tick</name>
    <name type="synonym">Ixodes sanguineus</name>
    <dbReference type="NCBI Taxonomy" id="34632"/>
    <lineage>
        <taxon>Eukaryota</taxon>
        <taxon>Metazoa</taxon>
        <taxon>Ecdysozoa</taxon>
        <taxon>Arthropoda</taxon>
        <taxon>Chelicerata</taxon>
        <taxon>Arachnida</taxon>
        <taxon>Acari</taxon>
        <taxon>Parasitiformes</taxon>
        <taxon>Ixodida</taxon>
        <taxon>Ixodoidea</taxon>
        <taxon>Ixodidae</taxon>
        <taxon>Rhipicephalinae</taxon>
        <taxon>Rhipicephalus</taxon>
        <taxon>Rhipicephalus</taxon>
    </lineage>
</organism>
<reference evidence="2" key="1">
    <citation type="journal article" date="2020" name="Cell">
        <title>Large-Scale Comparative Analyses of Tick Genomes Elucidate Their Genetic Diversity and Vector Capacities.</title>
        <authorList>
            <consortium name="Tick Genome and Microbiome Consortium (TIGMIC)"/>
            <person name="Jia N."/>
            <person name="Wang J."/>
            <person name="Shi W."/>
            <person name="Du L."/>
            <person name="Sun Y."/>
            <person name="Zhan W."/>
            <person name="Jiang J.F."/>
            <person name="Wang Q."/>
            <person name="Zhang B."/>
            <person name="Ji P."/>
            <person name="Bell-Sakyi L."/>
            <person name="Cui X.M."/>
            <person name="Yuan T.T."/>
            <person name="Jiang B.G."/>
            <person name="Yang W.F."/>
            <person name="Lam T.T."/>
            <person name="Chang Q.C."/>
            <person name="Ding S.J."/>
            <person name="Wang X.J."/>
            <person name="Zhu J.G."/>
            <person name="Ruan X.D."/>
            <person name="Zhao L."/>
            <person name="Wei J.T."/>
            <person name="Ye R.Z."/>
            <person name="Que T.C."/>
            <person name="Du C.H."/>
            <person name="Zhou Y.H."/>
            <person name="Cheng J.X."/>
            <person name="Dai P.F."/>
            <person name="Guo W.B."/>
            <person name="Han X.H."/>
            <person name="Huang E.J."/>
            <person name="Li L.F."/>
            <person name="Wei W."/>
            <person name="Gao Y.C."/>
            <person name="Liu J.Z."/>
            <person name="Shao H.Z."/>
            <person name="Wang X."/>
            <person name="Wang C.C."/>
            <person name="Yang T.C."/>
            <person name="Huo Q.B."/>
            <person name="Li W."/>
            <person name="Chen H.Y."/>
            <person name="Chen S.E."/>
            <person name="Zhou L.G."/>
            <person name="Ni X.B."/>
            <person name="Tian J.H."/>
            <person name="Sheng Y."/>
            <person name="Liu T."/>
            <person name="Pan Y.S."/>
            <person name="Xia L.Y."/>
            <person name="Li J."/>
            <person name="Zhao F."/>
            <person name="Cao W.C."/>
        </authorList>
    </citation>
    <scope>NUCLEOTIDE SEQUENCE</scope>
    <source>
        <strain evidence="2">Rsan-2018</strain>
    </source>
</reference>
<sequence>MKFLPVGGAIFTTVSLRFRHTVVRRGEALLSHVAVRSLLPRMSMHVTVDGEDITAEECLESGWTTAISKRKSQSQPDVNGRESATQHGSEPGGSRTPPPASSRNASPRPQGSPACRGSNLGSSSAPVASWMSGESARSR</sequence>
<name>A0A9D4SMV6_RHISA</name>
<accession>A0A9D4SMV6</accession>
<keyword evidence="3" id="KW-1185">Reference proteome</keyword>
<evidence type="ECO:0000256" key="1">
    <source>
        <dbReference type="SAM" id="MobiDB-lite"/>
    </source>
</evidence>
<proteinExistence type="predicted"/>
<comment type="caution">
    <text evidence="2">The sequence shown here is derived from an EMBL/GenBank/DDBJ whole genome shotgun (WGS) entry which is preliminary data.</text>
</comment>
<dbReference type="AlphaFoldDB" id="A0A9D4SMV6"/>
<reference evidence="2" key="2">
    <citation type="submission" date="2021-09" db="EMBL/GenBank/DDBJ databases">
        <authorList>
            <person name="Jia N."/>
            <person name="Wang J."/>
            <person name="Shi W."/>
            <person name="Du L."/>
            <person name="Sun Y."/>
            <person name="Zhan W."/>
            <person name="Jiang J."/>
            <person name="Wang Q."/>
            <person name="Zhang B."/>
            <person name="Ji P."/>
            <person name="Sakyi L.B."/>
            <person name="Cui X."/>
            <person name="Yuan T."/>
            <person name="Jiang B."/>
            <person name="Yang W."/>
            <person name="Lam T.T.-Y."/>
            <person name="Chang Q."/>
            <person name="Ding S."/>
            <person name="Wang X."/>
            <person name="Zhu J."/>
            <person name="Ruan X."/>
            <person name="Zhao L."/>
            <person name="Wei J."/>
            <person name="Que T."/>
            <person name="Du C."/>
            <person name="Cheng J."/>
            <person name="Dai P."/>
            <person name="Han X."/>
            <person name="Huang E."/>
            <person name="Gao Y."/>
            <person name="Liu J."/>
            <person name="Shao H."/>
            <person name="Ye R."/>
            <person name="Li L."/>
            <person name="Wei W."/>
            <person name="Wang X."/>
            <person name="Wang C."/>
            <person name="Huo Q."/>
            <person name="Li W."/>
            <person name="Guo W."/>
            <person name="Chen H."/>
            <person name="Chen S."/>
            <person name="Zhou L."/>
            <person name="Zhou L."/>
            <person name="Ni X."/>
            <person name="Tian J."/>
            <person name="Zhou Y."/>
            <person name="Sheng Y."/>
            <person name="Liu T."/>
            <person name="Pan Y."/>
            <person name="Xia L."/>
            <person name="Li J."/>
            <person name="Zhao F."/>
            <person name="Cao W."/>
        </authorList>
    </citation>
    <scope>NUCLEOTIDE SEQUENCE</scope>
    <source>
        <strain evidence="2">Rsan-2018</strain>
        <tissue evidence="2">Larvae</tissue>
    </source>
</reference>
<feature type="compositionally biased region" description="Polar residues" evidence="1">
    <location>
        <begin position="66"/>
        <end position="88"/>
    </location>
</feature>